<dbReference type="Gene3D" id="1.25.40.540">
    <property type="entry name" value="TAP42-like family"/>
    <property type="match status" value="1"/>
</dbReference>
<dbReference type="Pfam" id="PF04177">
    <property type="entry name" value="TAP42"/>
    <property type="match status" value="1"/>
</dbReference>
<dbReference type="InterPro" id="IPR007304">
    <property type="entry name" value="TAP46-like"/>
</dbReference>
<feature type="compositionally biased region" description="Basic residues" evidence="2">
    <location>
        <begin position="346"/>
        <end position="358"/>
    </location>
</feature>
<evidence type="ECO:0000256" key="1">
    <source>
        <dbReference type="ARBA" id="ARBA00034730"/>
    </source>
</evidence>
<evidence type="ECO:0000256" key="2">
    <source>
        <dbReference type="SAM" id="MobiDB-lite"/>
    </source>
</evidence>
<dbReference type="GO" id="GO:0005829">
    <property type="term" value="C:cytosol"/>
    <property type="evidence" value="ECO:0007669"/>
    <property type="project" value="TreeGrafter"/>
</dbReference>
<protein>
    <recommendedName>
        <fullName evidence="4">Immunoglobulin-binding protein 1</fullName>
    </recommendedName>
</protein>
<comment type="similarity">
    <text evidence="1">Belongs to the IGBP1/TAP42 family.</text>
</comment>
<sequence>MEEADMEQDKKLREIFEEGYDLYEEIINTDQPTNSGDVQVKIRRAMKLFEDATKLASMTSMFSSNESVEEVATQDLQFFLLPSLLGNLTQKLSVTDRVEVIETADIYFRDFLQRCKDYGITDVDIPQPEGSEEDTGDDKPGQSTQLTPAQGLMASARNRASKIEQYKEQRALEAQLKAMKENLTANVDDEIKRKYYLTLIKCHINEGLGDLESLKSEKEILKYIAKMRKGGNLSANEVQEKMSKGPKPKPLKAIILTKDEFQKKVFGAGYPSLPSMTVKEFYDQRVKDGIFPDAATVQARCLQDLASQQNAEAIADQEAAESEKRVEEDDEETLRRAREMDEYKDTHRRGWGNRYNRS</sequence>
<proteinExistence type="inferred from homology"/>
<reference evidence="3" key="1">
    <citation type="submission" date="2015-11" db="EMBL/GenBank/DDBJ databases">
        <title>De novo transcriptome assembly of four potential Pierce s Disease insect vectors from Arizona vineyards.</title>
        <authorList>
            <person name="Tassone E.E."/>
        </authorList>
    </citation>
    <scope>NUCLEOTIDE SEQUENCE</scope>
</reference>
<name>A0A1B6FST5_9HEMI</name>
<feature type="compositionally biased region" description="Basic and acidic residues" evidence="2">
    <location>
        <begin position="321"/>
        <end position="345"/>
    </location>
</feature>
<feature type="region of interest" description="Disordered" evidence="2">
    <location>
        <begin position="122"/>
        <end position="152"/>
    </location>
</feature>
<dbReference type="PANTHER" id="PTHR10933:SF9">
    <property type="entry name" value="IMMUNOGLOBULIN-BINDING PROTEIN 1"/>
    <property type="match status" value="1"/>
</dbReference>
<dbReference type="AlphaFoldDB" id="A0A1B6FST5"/>
<dbReference type="GO" id="GO:0035303">
    <property type="term" value="P:regulation of dephosphorylation"/>
    <property type="evidence" value="ECO:0007669"/>
    <property type="project" value="TreeGrafter"/>
</dbReference>
<evidence type="ECO:0000313" key="3">
    <source>
        <dbReference type="EMBL" id="JAS53272.1"/>
    </source>
</evidence>
<dbReference type="EMBL" id="GECZ01016497">
    <property type="protein sequence ID" value="JAS53272.1"/>
    <property type="molecule type" value="Transcribed_RNA"/>
</dbReference>
<gene>
    <name evidence="3" type="ORF">g.17639</name>
</gene>
<dbReference type="FunFam" id="1.25.40.540:FF:000003">
    <property type="entry name" value="Immunoglobulin (CD79A)-binding protein 1"/>
    <property type="match status" value="1"/>
</dbReference>
<organism evidence="3">
    <name type="scientific">Cuerna arida</name>
    <dbReference type="NCBI Taxonomy" id="1464854"/>
    <lineage>
        <taxon>Eukaryota</taxon>
        <taxon>Metazoa</taxon>
        <taxon>Ecdysozoa</taxon>
        <taxon>Arthropoda</taxon>
        <taxon>Hexapoda</taxon>
        <taxon>Insecta</taxon>
        <taxon>Pterygota</taxon>
        <taxon>Neoptera</taxon>
        <taxon>Paraneoptera</taxon>
        <taxon>Hemiptera</taxon>
        <taxon>Auchenorrhyncha</taxon>
        <taxon>Membracoidea</taxon>
        <taxon>Cicadellidae</taxon>
        <taxon>Cicadellinae</taxon>
        <taxon>Proconiini</taxon>
        <taxon>Cuerna</taxon>
    </lineage>
</organism>
<dbReference type="GO" id="GO:0051721">
    <property type="term" value="F:protein phosphatase 2A binding"/>
    <property type="evidence" value="ECO:0007669"/>
    <property type="project" value="TreeGrafter"/>
</dbReference>
<evidence type="ECO:0008006" key="4">
    <source>
        <dbReference type="Google" id="ProtNLM"/>
    </source>
</evidence>
<accession>A0A1B6FST5</accession>
<dbReference type="InterPro" id="IPR038511">
    <property type="entry name" value="TAP42/TAP46-like_sf"/>
</dbReference>
<dbReference type="GO" id="GO:0009966">
    <property type="term" value="P:regulation of signal transduction"/>
    <property type="evidence" value="ECO:0007669"/>
    <property type="project" value="InterPro"/>
</dbReference>
<feature type="region of interest" description="Disordered" evidence="2">
    <location>
        <begin position="312"/>
        <end position="358"/>
    </location>
</feature>
<dbReference type="PANTHER" id="PTHR10933">
    <property type="entry name" value="IMMUNOGLOBULIN-BINDING PROTEIN 1"/>
    <property type="match status" value="1"/>
</dbReference>